<keyword evidence="1" id="KW-0812">Transmembrane</keyword>
<feature type="transmembrane region" description="Helical" evidence="1">
    <location>
        <begin position="101"/>
        <end position="120"/>
    </location>
</feature>
<evidence type="ECO:0000313" key="4">
    <source>
        <dbReference type="Proteomes" id="UP000185469"/>
    </source>
</evidence>
<dbReference type="GO" id="GO:0009103">
    <property type="term" value="P:lipopolysaccharide biosynthetic process"/>
    <property type="evidence" value="ECO:0007669"/>
    <property type="project" value="TreeGrafter"/>
</dbReference>
<dbReference type="PANTHER" id="PTHR23028">
    <property type="entry name" value="ACETYLTRANSFERASE"/>
    <property type="match status" value="1"/>
</dbReference>
<dbReference type="RefSeq" id="WP_075692667.1">
    <property type="nucleotide sequence ID" value="NZ_CP009248.1"/>
</dbReference>
<feature type="transmembrane region" description="Helical" evidence="1">
    <location>
        <begin position="368"/>
        <end position="386"/>
    </location>
</feature>
<evidence type="ECO:0000259" key="2">
    <source>
        <dbReference type="Pfam" id="PF01757"/>
    </source>
</evidence>
<proteinExistence type="predicted"/>
<dbReference type="EMBL" id="CP009248">
    <property type="protein sequence ID" value="APT91169.1"/>
    <property type="molecule type" value="Genomic_DNA"/>
</dbReference>
<feature type="transmembrane region" description="Helical" evidence="1">
    <location>
        <begin position="203"/>
        <end position="223"/>
    </location>
</feature>
<evidence type="ECO:0000256" key="1">
    <source>
        <dbReference type="SAM" id="Phobius"/>
    </source>
</evidence>
<dbReference type="InterPro" id="IPR002656">
    <property type="entry name" value="Acyl_transf_3_dom"/>
</dbReference>
<dbReference type="KEGG" id="csph:CSPHI_09250"/>
<feature type="transmembrane region" description="Helical" evidence="1">
    <location>
        <begin position="60"/>
        <end position="80"/>
    </location>
</feature>
<protein>
    <recommendedName>
        <fullName evidence="2">Acyltransferase 3 domain-containing protein</fullName>
    </recommendedName>
</protein>
<dbReference type="STRING" id="1437874.CSPHI_09250"/>
<feature type="transmembrane region" description="Helical" evidence="1">
    <location>
        <begin position="179"/>
        <end position="196"/>
    </location>
</feature>
<keyword evidence="1" id="KW-1133">Transmembrane helix</keyword>
<reference evidence="3 4" key="1">
    <citation type="submission" date="2014-08" db="EMBL/GenBank/DDBJ databases">
        <title>Complete genome sequence of Corynebacterium sphenisci CECT 5990(T) (=DSM 44792(T)), isolated from healthy wild penguins.</title>
        <authorList>
            <person name="Ruckert C."/>
            <person name="Albersmeier A."/>
            <person name="Winkler A."/>
            <person name="Kalinowski J."/>
        </authorList>
    </citation>
    <scope>NUCLEOTIDE SEQUENCE [LARGE SCALE GENOMIC DNA]</scope>
    <source>
        <strain evidence="3 4">DSM 44792</strain>
    </source>
</reference>
<name>A0A1L7CZ57_9CORY</name>
<feature type="transmembrane region" description="Helical" evidence="1">
    <location>
        <begin position="265"/>
        <end position="287"/>
    </location>
</feature>
<organism evidence="3 4">
    <name type="scientific">Corynebacterium sphenisci DSM 44792</name>
    <dbReference type="NCBI Taxonomy" id="1437874"/>
    <lineage>
        <taxon>Bacteria</taxon>
        <taxon>Bacillati</taxon>
        <taxon>Actinomycetota</taxon>
        <taxon>Actinomycetes</taxon>
        <taxon>Mycobacteriales</taxon>
        <taxon>Corynebacteriaceae</taxon>
        <taxon>Corynebacterium</taxon>
    </lineage>
</organism>
<dbReference type="GO" id="GO:0016020">
    <property type="term" value="C:membrane"/>
    <property type="evidence" value="ECO:0007669"/>
    <property type="project" value="TreeGrafter"/>
</dbReference>
<keyword evidence="1" id="KW-0472">Membrane</keyword>
<gene>
    <name evidence="3" type="ORF">CSPHI_09250</name>
</gene>
<dbReference type="GO" id="GO:0016747">
    <property type="term" value="F:acyltransferase activity, transferring groups other than amino-acyl groups"/>
    <property type="evidence" value="ECO:0007669"/>
    <property type="project" value="InterPro"/>
</dbReference>
<dbReference type="Pfam" id="PF01757">
    <property type="entry name" value="Acyl_transf_3"/>
    <property type="match status" value="1"/>
</dbReference>
<feature type="transmembrane region" description="Helical" evidence="1">
    <location>
        <begin position="21"/>
        <end position="40"/>
    </location>
</feature>
<accession>A0A1L7CZ57</accession>
<dbReference type="AlphaFoldDB" id="A0A1L7CZ57"/>
<dbReference type="OrthoDB" id="5242306at2"/>
<feature type="domain" description="Acyltransferase 3" evidence="2">
    <location>
        <begin position="18"/>
        <end position="384"/>
    </location>
</feature>
<dbReference type="InterPro" id="IPR050879">
    <property type="entry name" value="Acyltransferase_3"/>
</dbReference>
<feature type="transmembrane region" description="Helical" evidence="1">
    <location>
        <begin position="299"/>
        <end position="323"/>
    </location>
</feature>
<keyword evidence="4" id="KW-1185">Reference proteome</keyword>
<dbReference type="Proteomes" id="UP000185469">
    <property type="component" value="Chromosome"/>
</dbReference>
<sequence length="409" mass="43071">MAAPIDARAAASRGWIPELTSLRAVAAFAVCVTHAAFWTGGYTDDLAGRLAGRMEIGVTVFFVLSGFLLFRPWVAALAGAGAAPGAAPSARRYARHRVRRILPGYWITVLAVYLLDLHPIDVGGPHPGGAAWIDAAETGTPMAAGGWAGLLRTLTFTQSAQAGWFHAGLTQMWSMVVEVGFYLVLPLVGWAIWRLLGGRWRPVALAGCVVAFGLIGPAWAVAAHRVEALPFIARLWPMGYFDWFAGGMALAVARRAGLRAPAHLAWPLAAAALAVAVTPVAGPATLVPEELGQALAKNLVYLVFAVALIAPAALGPAAGAPAARGLGWLRHPAPHWLGEISYEFFLVHLVVLEHVMPMLGYGAFQGSFLGALIVTTAISVPLAWALRRVTDRITAHRGPASPWAAPLGG</sequence>
<evidence type="ECO:0000313" key="3">
    <source>
        <dbReference type="EMBL" id="APT91169.1"/>
    </source>
</evidence>
<dbReference type="PANTHER" id="PTHR23028:SF53">
    <property type="entry name" value="ACYL_TRANSF_3 DOMAIN-CONTAINING PROTEIN"/>
    <property type="match status" value="1"/>
</dbReference>